<evidence type="ECO:0000256" key="1">
    <source>
        <dbReference type="ARBA" id="ARBA00010646"/>
    </source>
</evidence>
<evidence type="ECO:0000313" key="2">
    <source>
        <dbReference type="EMBL" id="AIG43042.1"/>
    </source>
</evidence>
<dbReference type="PROSITE" id="PS51904">
    <property type="entry name" value="GLYCOSYL_HYDROL_F25_2"/>
    <property type="match status" value="1"/>
</dbReference>
<gene>
    <name evidence="2" type="ORF">ID09_02890</name>
</gene>
<dbReference type="GO" id="GO:0003796">
    <property type="term" value="F:lysozyme activity"/>
    <property type="evidence" value="ECO:0007669"/>
    <property type="project" value="InterPro"/>
</dbReference>
<dbReference type="EMBL" id="CP008921">
    <property type="protein sequence ID" value="AIG43042.1"/>
    <property type="molecule type" value="Genomic_DNA"/>
</dbReference>
<keyword evidence="2" id="KW-0378">Hydrolase</keyword>
<accession>A0A075SCF7</accession>
<sequence>MRKKLNPMIVVGFFLSFFALIFITGVTGNTVNKTEVTNEPAVTQSNTSTSSKTTNSSSSYYIANALEMKPIVDVSAWQRPSEIDYDTLSKNISGAIVRIQSGSHTKNENTATDKNGLDKSFDTHIKEFQARNIPVAVYAYVTGNSIENMREEARSFYKAANKYKPTFYWLDVEEYTMDDMNAGVEAFRKELETLGAKNIGIYVGTYFMEDHSINVDKFDAIWIPTYGDDSGYYNAAPNTDLNYDLHQYTSRGYVNGFEHHLDLNIITTLKDPNEVYQKLFTTPE</sequence>
<dbReference type="Pfam" id="PF01183">
    <property type="entry name" value="Glyco_hydro_25"/>
    <property type="match status" value="1"/>
</dbReference>
<dbReference type="AlphaFoldDB" id="A0A075SCF7"/>
<dbReference type="HOGENOM" id="CLU_044973_5_0_9"/>
<protein>
    <submittedName>
        <fullName evidence="2">Glycosyl hydrolase family 25</fullName>
    </submittedName>
</protein>
<evidence type="ECO:0000313" key="3">
    <source>
        <dbReference type="Proteomes" id="UP000028185"/>
    </source>
</evidence>
<dbReference type="CDD" id="cd06523">
    <property type="entry name" value="GH25_PlyB-like"/>
    <property type="match status" value="1"/>
</dbReference>
<dbReference type="GO" id="GO:0016998">
    <property type="term" value="P:cell wall macromolecule catabolic process"/>
    <property type="evidence" value="ECO:0007669"/>
    <property type="project" value="InterPro"/>
</dbReference>
<dbReference type="Gene3D" id="3.20.20.80">
    <property type="entry name" value="Glycosidases"/>
    <property type="match status" value="1"/>
</dbReference>
<dbReference type="PANTHER" id="PTHR34135">
    <property type="entry name" value="LYSOZYME"/>
    <property type="match status" value="1"/>
</dbReference>
<reference evidence="2 3" key="1">
    <citation type="journal article" date="2014" name="Genome Announc.">
        <title>Whole-Genome Sequence of Streptococcus suis Serotype 4 Reference Strain 6407.</title>
        <authorList>
            <person name="Wang K."/>
            <person name="Chen J."/>
            <person name="Yao H."/>
            <person name="Lu C."/>
        </authorList>
    </citation>
    <scope>NUCLEOTIDE SEQUENCE [LARGE SCALE GENOMIC DNA]</scope>
    <source>
        <strain evidence="2">6407</strain>
    </source>
</reference>
<dbReference type="PATRIC" id="fig|1214179.4.peg.540"/>
<dbReference type="RefSeq" id="WP_024382173.1">
    <property type="nucleotide sequence ID" value="NZ_ALLE01000042.1"/>
</dbReference>
<dbReference type="GO" id="GO:0016052">
    <property type="term" value="P:carbohydrate catabolic process"/>
    <property type="evidence" value="ECO:0007669"/>
    <property type="project" value="TreeGrafter"/>
</dbReference>
<dbReference type="InterPro" id="IPR002053">
    <property type="entry name" value="Glyco_hydro_25"/>
</dbReference>
<dbReference type="Proteomes" id="UP000028185">
    <property type="component" value="Chromosome"/>
</dbReference>
<dbReference type="InterPro" id="IPR017853">
    <property type="entry name" value="GH"/>
</dbReference>
<dbReference type="GO" id="GO:0009253">
    <property type="term" value="P:peptidoglycan catabolic process"/>
    <property type="evidence" value="ECO:0007669"/>
    <property type="project" value="InterPro"/>
</dbReference>
<name>A0A075SCF7_STRSU</name>
<organism evidence="2 3">
    <name type="scientific">Streptococcus suis 6407</name>
    <dbReference type="NCBI Taxonomy" id="1214179"/>
    <lineage>
        <taxon>Bacteria</taxon>
        <taxon>Bacillati</taxon>
        <taxon>Bacillota</taxon>
        <taxon>Bacilli</taxon>
        <taxon>Lactobacillales</taxon>
        <taxon>Streptococcaceae</taxon>
        <taxon>Streptococcus</taxon>
    </lineage>
</organism>
<comment type="similarity">
    <text evidence="1">Belongs to the glycosyl hydrolase 25 family.</text>
</comment>
<dbReference type="PANTHER" id="PTHR34135:SF1">
    <property type="entry name" value="GLYCOSYL HYDROLASE FAMILY 25"/>
    <property type="match status" value="1"/>
</dbReference>
<dbReference type="SUPFAM" id="SSF51445">
    <property type="entry name" value="(Trans)glycosidases"/>
    <property type="match status" value="1"/>
</dbReference>
<proteinExistence type="inferred from homology"/>